<proteinExistence type="predicted"/>
<organism evidence="2">
    <name type="scientific">Solanum chacoense</name>
    <name type="common">Chaco potato</name>
    <dbReference type="NCBI Taxonomy" id="4108"/>
    <lineage>
        <taxon>Eukaryota</taxon>
        <taxon>Viridiplantae</taxon>
        <taxon>Streptophyta</taxon>
        <taxon>Embryophyta</taxon>
        <taxon>Tracheophyta</taxon>
        <taxon>Spermatophyta</taxon>
        <taxon>Magnoliopsida</taxon>
        <taxon>eudicotyledons</taxon>
        <taxon>Gunneridae</taxon>
        <taxon>Pentapetalae</taxon>
        <taxon>asterids</taxon>
        <taxon>lamiids</taxon>
        <taxon>Solanales</taxon>
        <taxon>Solanaceae</taxon>
        <taxon>Solanoideae</taxon>
        <taxon>Solaneae</taxon>
        <taxon>Solanum</taxon>
    </lineage>
</organism>
<feature type="chain" id="PRO_5006865438" evidence="1">
    <location>
        <begin position="37"/>
        <end position="72"/>
    </location>
</feature>
<dbReference type="AlphaFoldDB" id="A0A0V0GRJ1"/>
<accession>A0A0V0GRJ1</accession>
<sequence>MIHVFFSKRHTSIVPCNSSLSNLLFLLNLPLHGVSSYTFIAPADPWVGLEFRLQVQSITVALVQTLYYFKVH</sequence>
<protein>
    <submittedName>
        <fullName evidence="2">Putative ovule protein</fullName>
    </submittedName>
</protein>
<dbReference type="EMBL" id="GEDG01032679">
    <property type="protein sequence ID" value="JAP10684.1"/>
    <property type="molecule type" value="Transcribed_RNA"/>
</dbReference>
<keyword evidence="1" id="KW-0732">Signal</keyword>
<reference evidence="2" key="1">
    <citation type="submission" date="2015-12" db="EMBL/GenBank/DDBJ databases">
        <title>Gene expression during late stages of embryo sac development: a critical building block for successful pollen-pistil interactions.</title>
        <authorList>
            <person name="Liu Y."/>
            <person name="Joly V."/>
            <person name="Sabar M."/>
            <person name="Matton D.P."/>
        </authorList>
    </citation>
    <scope>NUCLEOTIDE SEQUENCE</scope>
</reference>
<evidence type="ECO:0000256" key="1">
    <source>
        <dbReference type="SAM" id="SignalP"/>
    </source>
</evidence>
<feature type="signal peptide" evidence="1">
    <location>
        <begin position="1"/>
        <end position="36"/>
    </location>
</feature>
<name>A0A0V0GRJ1_SOLCH</name>
<evidence type="ECO:0000313" key="2">
    <source>
        <dbReference type="EMBL" id="JAP10684.1"/>
    </source>
</evidence>